<dbReference type="KEGG" id="mtun:MTUNDRAET4_0208"/>
<reference evidence="2 3" key="1">
    <citation type="submission" date="2019-03" db="EMBL/GenBank/DDBJ databases">
        <authorList>
            <person name="Kox A.R. M."/>
        </authorList>
    </citation>
    <scope>NUCLEOTIDE SEQUENCE [LARGE SCALE GENOMIC DNA]</scope>
    <source>
        <strain evidence="2">MTUNDRAET4 annotated genome</strain>
    </source>
</reference>
<feature type="compositionally biased region" description="Low complexity" evidence="1">
    <location>
        <begin position="98"/>
        <end position="107"/>
    </location>
</feature>
<feature type="compositionally biased region" description="Basic residues" evidence="1">
    <location>
        <begin position="275"/>
        <end position="289"/>
    </location>
</feature>
<name>A0A4U8YUX4_METTU</name>
<feature type="compositionally biased region" description="Basic residues" evidence="1">
    <location>
        <begin position="114"/>
        <end position="124"/>
    </location>
</feature>
<evidence type="ECO:0000256" key="1">
    <source>
        <dbReference type="SAM" id="MobiDB-lite"/>
    </source>
</evidence>
<organism evidence="2 3">
    <name type="scientific">Methylocella tundrae</name>
    <dbReference type="NCBI Taxonomy" id="227605"/>
    <lineage>
        <taxon>Bacteria</taxon>
        <taxon>Pseudomonadati</taxon>
        <taxon>Pseudomonadota</taxon>
        <taxon>Alphaproteobacteria</taxon>
        <taxon>Hyphomicrobiales</taxon>
        <taxon>Beijerinckiaceae</taxon>
        <taxon>Methylocella</taxon>
    </lineage>
</organism>
<protein>
    <submittedName>
        <fullName evidence="2">Uncharacterized protein</fullName>
    </submittedName>
</protein>
<dbReference type="Proteomes" id="UP000294360">
    <property type="component" value="Chromosome"/>
</dbReference>
<dbReference type="EMBL" id="LR536450">
    <property type="protein sequence ID" value="VFU07101.1"/>
    <property type="molecule type" value="Genomic_DNA"/>
</dbReference>
<evidence type="ECO:0000313" key="2">
    <source>
        <dbReference type="EMBL" id="VFU07101.1"/>
    </source>
</evidence>
<dbReference type="AlphaFoldDB" id="A0A4U8YUX4"/>
<accession>A0A4U8YUX4</accession>
<proteinExistence type="predicted"/>
<feature type="compositionally biased region" description="Low complexity" evidence="1">
    <location>
        <begin position="257"/>
        <end position="271"/>
    </location>
</feature>
<gene>
    <name evidence="2" type="ORF">MTUNDRAET4_0208</name>
</gene>
<sequence length="289" mass="32933">MRSPSRRPVSRAPYGCALIDHLNDSPRRRIDQNGVTIHDCIAVAWVDAIFRRHRIISDAAERQSRARLDALAVAEARAMLAQRIVAKTRRLIEAEQSGDAAGDAANRAADRAPPPRRRWGPPRYFPRLRHSRRRFVRRRRDPGPGRQEGWRAGRRSPRFQTFFPSSGLRFVSTSACLTPANWRGFRNRSRFLSGGRACFVGRWMLGAPYANAFVFPAPARKPLSRLRAMTIRLHRGDLPDDANLGGLRCNRHRNARARAAPRPALRRPALAGRRDSRRRADRSRTKPRP</sequence>
<evidence type="ECO:0000313" key="3">
    <source>
        <dbReference type="Proteomes" id="UP000294360"/>
    </source>
</evidence>
<feature type="region of interest" description="Disordered" evidence="1">
    <location>
        <begin position="95"/>
        <end position="124"/>
    </location>
</feature>
<feature type="region of interest" description="Disordered" evidence="1">
    <location>
        <begin position="252"/>
        <end position="289"/>
    </location>
</feature>